<evidence type="ECO:0000313" key="3">
    <source>
        <dbReference type="EMBL" id="QOD59674.1"/>
    </source>
</evidence>
<sequence length="356" mass="41780">MNLIIQTCVPSYRLNVYKYIIDKNKDVEIISGEEFYSSTIKSDKRTPNVLWVKNLFFLKRKFLFQQLPWKKIYNAKSIIIEFNLRNVSFILVFLIRLFSNREIFLWGHAWSRSGENSKSEYFRSFFKKHSSGFIAYTEKQKLELEKQFPEKVIYAANNSIYYKHEMCPIIEEKNNVTNFIYVGRLVKDKKIMFLIEAFKKAIKFLPLETKLIIVGSGDELENIKNFINKNQLKESVYLLGHISDKNQLKELYSKSIASVSPGYVGLSLTQSLGFGVPMIISKDEPHSPELEAAELEINSQYFKTDNLNSLKDTLIQFSKEKEKWLVKRNQISLDCKSKYSIEKMADPFLTIFNKYE</sequence>
<keyword evidence="4" id="KW-1185">Reference proteome</keyword>
<dbReference type="EMBL" id="CP061813">
    <property type="protein sequence ID" value="QOD59674.1"/>
    <property type="molecule type" value="Genomic_DNA"/>
</dbReference>
<proteinExistence type="predicted"/>
<name>A0A7L8ACM3_9FLAO</name>
<reference evidence="3 4" key="1">
    <citation type="journal article" date="2016" name="Int. J. Syst. Evol. Microbiol.">
        <title>Polaribacter haliotis sp. nov., isolated from the gut of abalone Haliotis discus hannai.</title>
        <authorList>
            <person name="Kim Y.O."/>
            <person name="Park I.S."/>
            <person name="Park S."/>
            <person name="Nam B.H."/>
            <person name="Park J.M."/>
            <person name="Kim D.G."/>
            <person name="Yoon J.H."/>
        </authorList>
    </citation>
    <scope>NUCLEOTIDE SEQUENCE [LARGE SCALE GENOMIC DNA]</scope>
    <source>
        <strain evidence="3 4">KCTC 52418</strain>
    </source>
</reference>
<dbReference type="GO" id="GO:0016757">
    <property type="term" value="F:glycosyltransferase activity"/>
    <property type="evidence" value="ECO:0007669"/>
    <property type="project" value="InterPro"/>
</dbReference>
<dbReference type="KEGG" id="phal:H9I45_09925"/>
<dbReference type="PANTHER" id="PTHR46401:SF2">
    <property type="entry name" value="GLYCOSYLTRANSFERASE WBBK-RELATED"/>
    <property type="match status" value="1"/>
</dbReference>
<dbReference type="PANTHER" id="PTHR46401">
    <property type="entry name" value="GLYCOSYLTRANSFERASE WBBK-RELATED"/>
    <property type="match status" value="1"/>
</dbReference>
<evidence type="ECO:0000313" key="4">
    <source>
        <dbReference type="Proteomes" id="UP000516764"/>
    </source>
</evidence>
<accession>A0A7L8ACM3</accession>
<dbReference type="InterPro" id="IPR001296">
    <property type="entry name" value="Glyco_trans_1"/>
</dbReference>
<feature type="domain" description="Glycosyl transferase family 1" evidence="2">
    <location>
        <begin position="174"/>
        <end position="322"/>
    </location>
</feature>
<protein>
    <submittedName>
        <fullName evidence="3">Glycosyltransferase</fullName>
    </submittedName>
</protein>
<dbReference type="RefSeq" id="WP_088352348.1">
    <property type="nucleotide sequence ID" value="NZ_CP061813.1"/>
</dbReference>
<dbReference type="AlphaFoldDB" id="A0A7L8ACM3"/>
<dbReference type="Proteomes" id="UP000516764">
    <property type="component" value="Chromosome"/>
</dbReference>
<dbReference type="SUPFAM" id="SSF53756">
    <property type="entry name" value="UDP-Glycosyltransferase/glycogen phosphorylase"/>
    <property type="match status" value="1"/>
</dbReference>
<gene>
    <name evidence="3" type="ORF">H9I45_09925</name>
</gene>
<organism evidence="3 4">
    <name type="scientific">Polaribacter haliotis</name>
    <dbReference type="NCBI Taxonomy" id="1888915"/>
    <lineage>
        <taxon>Bacteria</taxon>
        <taxon>Pseudomonadati</taxon>
        <taxon>Bacteroidota</taxon>
        <taxon>Flavobacteriia</taxon>
        <taxon>Flavobacteriales</taxon>
        <taxon>Flavobacteriaceae</taxon>
    </lineage>
</organism>
<dbReference type="Pfam" id="PF00534">
    <property type="entry name" value="Glycos_transf_1"/>
    <property type="match status" value="1"/>
</dbReference>
<evidence type="ECO:0000259" key="2">
    <source>
        <dbReference type="Pfam" id="PF00534"/>
    </source>
</evidence>
<dbReference type="GO" id="GO:0009103">
    <property type="term" value="P:lipopolysaccharide biosynthetic process"/>
    <property type="evidence" value="ECO:0007669"/>
    <property type="project" value="TreeGrafter"/>
</dbReference>
<dbReference type="Gene3D" id="3.40.50.2000">
    <property type="entry name" value="Glycogen Phosphorylase B"/>
    <property type="match status" value="2"/>
</dbReference>
<dbReference type="OrthoDB" id="9790710at2"/>
<evidence type="ECO:0000256" key="1">
    <source>
        <dbReference type="ARBA" id="ARBA00022679"/>
    </source>
</evidence>
<keyword evidence="1 3" id="KW-0808">Transferase</keyword>